<dbReference type="RefSeq" id="WP_080786424.1">
    <property type="nucleotide sequence ID" value="NZ_CAAGZG010000022.1"/>
</dbReference>
<name>A0A483LR90_KLEPN</name>
<protein>
    <submittedName>
        <fullName evidence="1">Uncharacterized protein</fullName>
    </submittedName>
</protein>
<evidence type="ECO:0000313" key="1">
    <source>
        <dbReference type="EMBL" id="TCX77500.1"/>
    </source>
</evidence>
<dbReference type="EMBL" id="SDCR01000001">
    <property type="protein sequence ID" value="TCX77500.1"/>
    <property type="molecule type" value="Genomic_DNA"/>
</dbReference>
<comment type="caution">
    <text evidence="1">The sequence shown here is derived from an EMBL/GenBank/DDBJ whole genome shotgun (WGS) entry which is preliminary data.</text>
</comment>
<proteinExistence type="predicted"/>
<sequence>MIHFHGGPITPDTCALKAWKGRHAFISFANAGQLALASEVTQSFALDNGAFSFWTKKRVVDWNEYYRFVERWANHPRFSFAIIPDVIGGSSEENDALIAEWPHGKFIGAPVWHMNEPDERFIRLCSEFPRVAIGSMGEYDAKRPRRCVARLRDLIRHVVDENGYPICKLHGLRMLNADIFRHIPLSSADSTNVARNIGIDKSWQKSAYAPASKETRAAVLVERIESMNSASALNYNAERDRFMPQLAFEI</sequence>
<gene>
    <name evidence="1" type="ORF">ETE60_00915</name>
</gene>
<reference evidence="1" key="1">
    <citation type="submission" date="2019-01" db="EMBL/GenBank/DDBJ databases">
        <authorList>
            <person name="Lista F."/>
            <person name="Anselmo A."/>
        </authorList>
    </citation>
    <scope>NUCLEOTIDE SEQUENCE</scope>
    <source>
        <strain evidence="1">5S</strain>
    </source>
</reference>
<organism evidence="1">
    <name type="scientific">Klebsiella pneumoniae</name>
    <dbReference type="NCBI Taxonomy" id="573"/>
    <lineage>
        <taxon>Bacteria</taxon>
        <taxon>Pseudomonadati</taxon>
        <taxon>Pseudomonadota</taxon>
        <taxon>Gammaproteobacteria</taxon>
        <taxon>Enterobacterales</taxon>
        <taxon>Enterobacteriaceae</taxon>
        <taxon>Klebsiella/Raoultella group</taxon>
        <taxon>Klebsiella</taxon>
        <taxon>Klebsiella pneumoniae complex</taxon>
    </lineage>
</organism>
<dbReference type="AlphaFoldDB" id="A0A483LR90"/>
<accession>A0A483LR90</accession>